<dbReference type="InterPro" id="IPR024923">
    <property type="entry name" value="PG_synth_SpoVB"/>
</dbReference>
<dbReference type="RefSeq" id="WP_047944932.1">
    <property type="nucleotide sequence ID" value="NZ_JAMAUJ010000001.1"/>
</dbReference>
<comment type="caution">
    <text evidence="7">The sequence shown here is derived from an EMBL/GenBank/DDBJ whole genome shotgun (WGS) entry which is preliminary data.</text>
</comment>
<feature type="transmembrane region" description="Helical" evidence="6">
    <location>
        <begin position="244"/>
        <end position="264"/>
    </location>
</feature>
<evidence type="ECO:0000256" key="6">
    <source>
        <dbReference type="SAM" id="Phobius"/>
    </source>
</evidence>
<dbReference type="PATRIC" id="fig|1397.4.peg.4560"/>
<feature type="transmembrane region" description="Helical" evidence="6">
    <location>
        <begin position="167"/>
        <end position="185"/>
    </location>
</feature>
<keyword evidence="2" id="KW-1003">Cell membrane</keyword>
<evidence type="ECO:0000313" key="8">
    <source>
        <dbReference type="Proteomes" id="UP000036045"/>
    </source>
</evidence>
<keyword evidence="3 6" id="KW-0812">Transmembrane</keyword>
<organism evidence="7 8">
    <name type="scientific">Niallia circulans</name>
    <name type="common">Bacillus circulans</name>
    <dbReference type="NCBI Taxonomy" id="1397"/>
    <lineage>
        <taxon>Bacteria</taxon>
        <taxon>Bacillati</taxon>
        <taxon>Bacillota</taxon>
        <taxon>Bacilli</taxon>
        <taxon>Bacillales</taxon>
        <taxon>Bacillaceae</taxon>
        <taxon>Niallia</taxon>
    </lineage>
</organism>
<dbReference type="InterPro" id="IPR002797">
    <property type="entry name" value="Polysacc_synth"/>
</dbReference>
<dbReference type="CDD" id="cd13124">
    <property type="entry name" value="MATE_SpoVB_like"/>
    <property type="match status" value="1"/>
</dbReference>
<feature type="transmembrane region" description="Helical" evidence="6">
    <location>
        <begin position="335"/>
        <end position="353"/>
    </location>
</feature>
<comment type="subcellular location">
    <subcellularLocation>
        <location evidence="1">Cell membrane</location>
        <topology evidence="1">Multi-pass membrane protein</topology>
    </subcellularLocation>
</comment>
<keyword evidence="8" id="KW-1185">Reference proteome</keyword>
<accession>A0A0J1HS61</accession>
<feature type="transmembrane region" description="Helical" evidence="6">
    <location>
        <begin position="496"/>
        <end position="523"/>
    </location>
</feature>
<evidence type="ECO:0000256" key="5">
    <source>
        <dbReference type="ARBA" id="ARBA00023136"/>
    </source>
</evidence>
<dbReference type="PIRSF" id="PIRSF038958">
    <property type="entry name" value="PG_synth_SpoVB"/>
    <property type="match status" value="1"/>
</dbReference>
<dbReference type="Proteomes" id="UP000036045">
    <property type="component" value="Unassembled WGS sequence"/>
</dbReference>
<dbReference type="AlphaFoldDB" id="A0A0J1HS61"/>
<proteinExistence type="predicted"/>
<dbReference type="OrthoDB" id="9775950at2"/>
<evidence type="ECO:0000256" key="4">
    <source>
        <dbReference type="ARBA" id="ARBA00022989"/>
    </source>
</evidence>
<keyword evidence="5 6" id="KW-0472">Membrane</keyword>
<feature type="transmembrane region" description="Helical" evidence="6">
    <location>
        <begin position="191"/>
        <end position="215"/>
    </location>
</feature>
<dbReference type="EMBL" id="LDPH01000052">
    <property type="protein sequence ID" value="KLV16588.1"/>
    <property type="molecule type" value="Genomic_DNA"/>
</dbReference>
<dbReference type="PANTHER" id="PTHR30250:SF21">
    <property type="entry name" value="LIPID II FLIPPASE MURJ"/>
    <property type="match status" value="1"/>
</dbReference>
<feature type="transmembrane region" description="Helical" evidence="6">
    <location>
        <begin position="128"/>
        <end position="146"/>
    </location>
</feature>
<keyword evidence="4 6" id="KW-1133">Transmembrane helix</keyword>
<dbReference type="GO" id="GO:0051301">
    <property type="term" value="P:cell division"/>
    <property type="evidence" value="ECO:0007669"/>
    <property type="project" value="UniProtKB-KW"/>
</dbReference>
<reference evidence="7 8" key="1">
    <citation type="submission" date="2015-05" db="EMBL/GenBank/DDBJ databases">
        <title>Whole genome sequence and identification of bacterial endophytes from Costus igneus.</title>
        <authorList>
            <person name="Lee Y.P."/>
            <person name="Gan H.M."/>
            <person name="Eng W."/>
            <person name="Wheatley M.S."/>
            <person name="Caraballo A."/>
            <person name="Polter S."/>
            <person name="Savka M.A."/>
            <person name="Hudson A.O."/>
        </authorList>
    </citation>
    <scope>NUCLEOTIDE SEQUENCE [LARGE SCALE GENOMIC DNA]</scope>
    <source>
        <strain evidence="7 8">RIT379</strain>
    </source>
</reference>
<evidence type="ECO:0000256" key="2">
    <source>
        <dbReference type="ARBA" id="ARBA00022475"/>
    </source>
</evidence>
<keyword evidence="7" id="KW-0131">Cell cycle</keyword>
<feature type="transmembrane region" description="Helical" evidence="6">
    <location>
        <begin position="425"/>
        <end position="445"/>
    </location>
</feature>
<feature type="transmembrane region" description="Helical" evidence="6">
    <location>
        <begin position="373"/>
        <end position="394"/>
    </location>
</feature>
<evidence type="ECO:0000313" key="7">
    <source>
        <dbReference type="EMBL" id="KLV16588.1"/>
    </source>
</evidence>
<protein>
    <submittedName>
        <fullName evidence="7">Cell division protein</fullName>
    </submittedName>
</protein>
<dbReference type="GO" id="GO:0005886">
    <property type="term" value="C:plasma membrane"/>
    <property type="evidence" value="ECO:0007669"/>
    <property type="project" value="UniProtKB-SubCell"/>
</dbReference>
<evidence type="ECO:0000256" key="3">
    <source>
        <dbReference type="ARBA" id="ARBA00022692"/>
    </source>
</evidence>
<feature type="transmembrane region" description="Helical" evidence="6">
    <location>
        <begin position="401"/>
        <end position="419"/>
    </location>
</feature>
<dbReference type="PANTHER" id="PTHR30250">
    <property type="entry name" value="PST FAMILY PREDICTED COLANIC ACID TRANSPORTER"/>
    <property type="match status" value="1"/>
</dbReference>
<evidence type="ECO:0000256" key="1">
    <source>
        <dbReference type="ARBA" id="ARBA00004651"/>
    </source>
</evidence>
<feature type="transmembrane region" description="Helical" evidence="6">
    <location>
        <begin position="296"/>
        <end position="315"/>
    </location>
</feature>
<feature type="transmembrane region" description="Helical" evidence="6">
    <location>
        <begin position="89"/>
        <end position="116"/>
    </location>
</feature>
<keyword evidence="7" id="KW-0132">Cell division</keyword>
<feature type="transmembrane region" description="Helical" evidence="6">
    <location>
        <begin position="12"/>
        <end position="35"/>
    </location>
</feature>
<feature type="transmembrane region" description="Helical" evidence="6">
    <location>
        <begin position="47"/>
        <end position="69"/>
    </location>
</feature>
<gene>
    <name evidence="7" type="ORF">ABW02_25120</name>
</gene>
<sequence length="540" mass="59254">METSKLLRGTFLLTLGTIISKVLGMLYVIPFYHIVGEKGNALYSMAYIPYSIFISIATAGLPLAVAKFVSKYNSLEEYAVGRKLFKSGLIMMSCTGIVAFVILYFFAPILAAASIPDNADVSVQDGTTVIRAVSFGLLIVPFMSLIRGFFQGHQSMGPSAVSQVVEQIVRVIFMLSGAYIILNLLKGSLVTAVSVATFAAFIGAVGSLVVLLWYWSKRKPHLNKLLLENKGAIDVSLKEIYKEIIVYAIPFIFVGLANPLFQFIDELTFKGAMESIGLKDQVVTAFGVLTLNTHKLVIIPVSLATAFSLTLVPAITKAYTEKDHVSLVQQVNQTIQIVLFFTLPAVVGLSLLAEPVYTLFYHHKELGTDILRIYAPVAILFSLFSITAAVLQGINKQKYTIISLLVGLIVKLCLNIPLIKIFATSGAVIATSIGYLVAIIINFYAVKKFAGYSLRLVIRRVLQIGFFSLVVFIGTLITYMLLTLFLSTQAKLDACIIVIVCMVVGISIYFCLSVKFNLIIHLFGERAIRVIKKLNINKSF</sequence>
<dbReference type="InterPro" id="IPR050833">
    <property type="entry name" value="Poly_Biosynth_Transport"/>
</dbReference>
<name>A0A0J1HS61_NIACI</name>
<feature type="transmembrane region" description="Helical" evidence="6">
    <location>
        <begin position="466"/>
        <end position="490"/>
    </location>
</feature>
<dbReference type="Pfam" id="PF01943">
    <property type="entry name" value="Polysacc_synt"/>
    <property type="match status" value="1"/>
</dbReference>